<evidence type="ECO:0000313" key="3">
    <source>
        <dbReference type="Proteomes" id="UP000680020"/>
    </source>
</evidence>
<organism evidence="2 3">
    <name type="scientific">Wohlfahrtiimonas chitiniclastica</name>
    <dbReference type="NCBI Taxonomy" id="400946"/>
    <lineage>
        <taxon>Bacteria</taxon>
        <taxon>Pseudomonadati</taxon>
        <taxon>Pseudomonadota</taxon>
        <taxon>Gammaproteobacteria</taxon>
        <taxon>Cardiobacteriales</taxon>
        <taxon>Ignatzschineriaceae</taxon>
        <taxon>Wohlfahrtiimonas</taxon>
    </lineage>
</organism>
<feature type="transmembrane region" description="Helical" evidence="1">
    <location>
        <begin position="158"/>
        <end position="185"/>
    </location>
</feature>
<feature type="transmembrane region" description="Helical" evidence="1">
    <location>
        <begin position="260"/>
        <end position="281"/>
    </location>
</feature>
<feature type="transmembrane region" description="Helical" evidence="1">
    <location>
        <begin position="341"/>
        <end position="360"/>
    </location>
</feature>
<sequence>MTQLSTNSWFDRLETLGNKIPHPLYLFVGLCALIAITSWVMSLFNPTLINPINDQVVPIRTILSHEGLVYVLQSTVNNFVNFKPLGLVLSMMIAVGIMQEVGLADATIKTLLLNAPRRFITMMVFFVGIVGNLASDAAFVLVPPLAGIIFAATKRNPIVGICAGFVAVAAGFTANIFIAGTDVLLSSVTNEVLITVSTEEITPAANWYFMLLSVPFLMITGTWITEKIIEPRFSAKDDIDVAHLQQATDHYQVTPIEKRAVKFTGIYALLFIMGLIMAIWPSDSPFRNGNGGLVPSPFLSGMIPIIMAFFISCSIVYGILAKKITRLDDVPTLMTQSLKNVGGYIILVFFVAQFIAWFNWTNLSLYLAIGGANILSAIAVPNVFMLALLMVLAGFINLIIFSGSAQWSLMAPVFIPLFVLLGIEPAAIQMAYRIGDSTTNVISPTNPYLPMVLAVIAQYNPKFKFGTFLSIMMPYATILLITWGILFLIYYSLGLPLGPA</sequence>
<reference evidence="2" key="1">
    <citation type="submission" date="2021-03" db="EMBL/GenBank/DDBJ databases">
        <title>Identification and antibiotic profiling of Wohlfahrtiimonas chitiniclastica, an underestimated human pathogen.</title>
        <authorList>
            <person name="Kopf A."/>
            <person name="Bunk B."/>
            <person name="Coldewey S."/>
            <person name="Gunzer F."/>
            <person name="Riedel T."/>
            <person name="Schroettner P."/>
        </authorList>
    </citation>
    <scope>NUCLEOTIDE SEQUENCE</scope>
    <source>
        <strain evidence="2">DSM 100917</strain>
    </source>
</reference>
<proteinExistence type="predicted"/>
<name>A0AB35BX80_9GAMM</name>
<dbReference type="Proteomes" id="UP000680020">
    <property type="component" value="Unassembled WGS sequence"/>
</dbReference>
<feature type="transmembrane region" description="Helical" evidence="1">
    <location>
        <begin position="301"/>
        <end position="320"/>
    </location>
</feature>
<accession>A0AB35BX80</accession>
<dbReference type="PANTHER" id="PTHR30282:SF0">
    <property type="entry name" value="P-AMINOBENZOYL-GLUTAMATE TRANSPORT PROTEIN"/>
    <property type="match status" value="1"/>
</dbReference>
<evidence type="ECO:0000256" key="1">
    <source>
        <dbReference type="SAM" id="Phobius"/>
    </source>
</evidence>
<dbReference type="EMBL" id="JAGIBU010000002">
    <property type="protein sequence ID" value="MBS7824284.1"/>
    <property type="molecule type" value="Genomic_DNA"/>
</dbReference>
<gene>
    <name evidence="2" type="ORF">J7561_03590</name>
</gene>
<comment type="caution">
    <text evidence="2">The sequence shown here is derived from an EMBL/GenBank/DDBJ whole genome shotgun (WGS) entry which is preliminary data.</text>
</comment>
<dbReference type="RefSeq" id="WP_213403548.1">
    <property type="nucleotide sequence ID" value="NZ_JAGIBT010000002.1"/>
</dbReference>
<feature type="transmembrane region" description="Helical" evidence="1">
    <location>
        <begin position="205"/>
        <end position="224"/>
    </location>
</feature>
<keyword evidence="1" id="KW-0472">Membrane</keyword>
<feature type="transmembrane region" description="Helical" evidence="1">
    <location>
        <begin position="413"/>
        <end position="435"/>
    </location>
</feature>
<keyword evidence="1" id="KW-1133">Transmembrane helix</keyword>
<feature type="transmembrane region" description="Helical" evidence="1">
    <location>
        <begin position="119"/>
        <end position="146"/>
    </location>
</feature>
<feature type="transmembrane region" description="Helical" evidence="1">
    <location>
        <begin position="80"/>
        <end position="99"/>
    </location>
</feature>
<keyword evidence="1" id="KW-0812">Transmembrane</keyword>
<feature type="transmembrane region" description="Helical" evidence="1">
    <location>
        <begin position="372"/>
        <end position="401"/>
    </location>
</feature>
<feature type="transmembrane region" description="Helical" evidence="1">
    <location>
        <begin position="471"/>
        <end position="493"/>
    </location>
</feature>
<dbReference type="GO" id="GO:1902604">
    <property type="term" value="P:p-aminobenzoyl-glutamate transmembrane transport"/>
    <property type="evidence" value="ECO:0007669"/>
    <property type="project" value="InterPro"/>
</dbReference>
<evidence type="ECO:0000313" key="2">
    <source>
        <dbReference type="EMBL" id="MBS7824284.1"/>
    </source>
</evidence>
<dbReference type="AlphaFoldDB" id="A0AB35BX80"/>
<dbReference type="PANTHER" id="PTHR30282">
    <property type="entry name" value="P-AMINOBENZOYL GLUTAMATE TRANSPORTER"/>
    <property type="match status" value="1"/>
</dbReference>
<dbReference type="GO" id="GO:0015558">
    <property type="term" value="F:secondary active p-aminobenzoyl-glutamate transmembrane transporter activity"/>
    <property type="evidence" value="ECO:0007669"/>
    <property type="project" value="InterPro"/>
</dbReference>
<dbReference type="InterPro" id="IPR004697">
    <property type="entry name" value="AbgT"/>
</dbReference>
<feature type="transmembrane region" description="Helical" evidence="1">
    <location>
        <begin position="24"/>
        <end position="44"/>
    </location>
</feature>
<dbReference type="Pfam" id="PF03806">
    <property type="entry name" value="ABG_transport"/>
    <property type="match status" value="1"/>
</dbReference>
<protein>
    <submittedName>
        <fullName evidence="2">AbgT family transporter</fullName>
    </submittedName>
</protein>